<dbReference type="EnsemblPlants" id="Solyc08g062690.2.1">
    <property type="protein sequence ID" value="Solyc08g062690.2.1"/>
    <property type="gene ID" value="Solyc08g062690.2"/>
</dbReference>
<reference evidence="2" key="2">
    <citation type="submission" date="2015-06" db="UniProtKB">
        <authorList>
            <consortium name="EnsemblPlants"/>
        </authorList>
    </citation>
    <scope>IDENTIFICATION</scope>
    <source>
        <strain evidence="2">cv. Heinz 1706</strain>
    </source>
</reference>
<reference evidence="2" key="1">
    <citation type="journal article" date="2012" name="Nature">
        <title>The tomato genome sequence provides insights into fleshy fruit evolution.</title>
        <authorList>
            <consortium name="Tomato Genome Consortium"/>
        </authorList>
    </citation>
    <scope>NUCLEOTIDE SEQUENCE [LARGE SCALE GENOMIC DNA]</scope>
    <source>
        <strain evidence="2">cv. Heinz 1706</strain>
    </source>
</reference>
<dbReference type="AlphaFoldDB" id="K4CL56"/>
<accession>K4CL56</accession>
<dbReference type="PaxDb" id="4081-Solyc08g062690.2.1"/>
<protein>
    <submittedName>
        <fullName evidence="2">Uncharacterized protein</fullName>
    </submittedName>
</protein>
<evidence type="ECO:0000256" key="1">
    <source>
        <dbReference type="SAM" id="MobiDB-lite"/>
    </source>
</evidence>
<dbReference type="HOGENOM" id="CLU_2762728_0_0_1"/>
<evidence type="ECO:0000313" key="2">
    <source>
        <dbReference type="EnsemblPlants" id="Solyc08g062690.2.1"/>
    </source>
</evidence>
<feature type="region of interest" description="Disordered" evidence="1">
    <location>
        <begin position="47"/>
        <end position="70"/>
    </location>
</feature>
<keyword evidence="3" id="KW-1185">Reference proteome</keyword>
<evidence type="ECO:0000313" key="3">
    <source>
        <dbReference type="Proteomes" id="UP000004994"/>
    </source>
</evidence>
<dbReference type="Proteomes" id="UP000004994">
    <property type="component" value="Chromosome 8"/>
</dbReference>
<organism evidence="2">
    <name type="scientific">Solanum lycopersicum</name>
    <name type="common">Tomato</name>
    <name type="synonym">Lycopersicon esculentum</name>
    <dbReference type="NCBI Taxonomy" id="4081"/>
    <lineage>
        <taxon>Eukaryota</taxon>
        <taxon>Viridiplantae</taxon>
        <taxon>Streptophyta</taxon>
        <taxon>Embryophyta</taxon>
        <taxon>Tracheophyta</taxon>
        <taxon>Spermatophyta</taxon>
        <taxon>Magnoliopsida</taxon>
        <taxon>eudicotyledons</taxon>
        <taxon>Gunneridae</taxon>
        <taxon>Pentapetalae</taxon>
        <taxon>asterids</taxon>
        <taxon>lamiids</taxon>
        <taxon>Solanales</taxon>
        <taxon>Solanaceae</taxon>
        <taxon>Solanoideae</taxon>
        <taxon>Solaneae</taxon>
        <taxon>Solanum</taxon>
        <taxon>Solanum subgen. Lycopersicon</taxon>
    </lineage>
</organism>
<dbReference type="InParanoid" id="K4CL56"/>
<sequence>MASRNPQSKSLGYQSQRLSSSQSPYTNSNTLLHRFITGNPFFLCSCRSKGTSSSSKSSRIPSPFPLSNTI</sequence>
<proteinExistence type="predicted"/>
<feature type="compositionally biased region" description="Low complexity" evidence="1">
    <location>
        <begin position="47"/>
        <end position="61"/>
    </location>
</feature>
<dbReference type="Gramene" id="Solyc08g062690.2.1">
    <property type="protein sequence ID" value="Solyc08g062690.2.1"/>
    <property type="gene ID" value="Solyc08g062690.2"/>
</dbReference>
<name>K4CL56_SOLLC</name>
<feature type="region of interest" description="Disordered" evidence="1">
    <location>
        <begin position="1"/>
        <end position="25"/>
    </location>
</feature>